<dbReference type="AlphaFoldDB" id="A0A178M320"/>
<evidence type="ECO:0000256" key="1">
    <source>
        <dbReference type="SAM" id="SignalP"/>
    </source>
</evidence>
<feature type="signal peptide" evidence="1">
    <location>
        <begin position="1"/>
        <end position="30"/>
    </location>
</feature>
<evidence type="ECO:0000259" key="2">
    <source>
        <dbReference type="Pfam" id="PF24238"/>
    </source>
</evidence>
<protein>
    <recommendedName>
        <fullName evidence="2">CDGP domain-containing protein</fullName>
    </recommendedName>
</protein>
<gene>
    <name evidence="3" type="ORF">A4X20_00755</name>
</gene>
<dbReference type="EMBL" id="LWCS01000001">
    <property type="protein sequence ID" value="OAN42275.1"/>
    <property type="molecule type" value="Genomic_DNA"/>
</dbReference>
<organism evidence="3 4">
    <name type="scientific">Mycolicibacterium iranicum</name>
    <name type="common">Mycobacterium iranicum</name>
    <dbReference type="NCBI Taxonomy" id="912594"/>
    <lineage>
        <taxon>Bacteria</taxon>
        <taxon>Bacillati</taxon>
        <taxon>Actinomycetota</taxon>
        <taxon>Actinomycetes</taxon>
        <taxon>Mycobacteriales</taxon>
        <taxon>Mycobacteriaceae</taxon>
        <taxon>Mycolicibacterium</taxon>
    </lineage>
</organism>
<evidence type="ECO:0000313" key="4">
    <source>
        <dbReference type="Proteomes" id="UP000078396"/>
    </source>
</evidence>
<reference evidence="3 4" key="1">
    <citation type="submission" date="2016-04" db="EMBL/GenBank/DDBJ databases">
        <title>Draft Genome Sequences of Staphylococcus capitis Strain H36, S. capitis Strain H65, S. cohnii Strain H62, S. hominis Strain H69, Mycobacterium iranicum Strain H39, Plantibacter sp. Strain H53, Pseudomonas oryzihabitans Strain H72, and Microbacterium sp. Strain H83, isolated from residential settings.</title>
        <authorList>
            <person name="Lymperopoulou D."/>
            <person name="Adams R.I."/>
            <person name="Lindow S."/>
            <person name="Coil D.A."/>
            <person name="Jospin G."/>
            <person name="Eisen J.A."/>
        </authorList>
    </citation>
    <scope>NUCLEOTIDE SEQUENCE [LARGE SCALE GENOMIC DNA]</scope>
    <source>
        <strain evidence="3 4">H39</strain>
    </source>
</reference>
<accession>A0A178M320</accession>
<evidence type="ECO:0000313" key="3">
    <source>
        <dbReference type="EMBL" id="OAN42275.1"/>
    </source>
</evidence>
<sequence length="99" mass="10191">MPAAKRRIAGGVAALLVAAAPVITAPQASAGCIYGGQFLGKCDGPIQSDGNWERCITVARYVPSGLGSHLIPVKNCQFMGPAIRPADPNFAEPPVHIAP</sequence>
<dbReference type="PROSITE" id="PS51257">
    <property type="entry name" value="PROKAR_LIPOPROTEIN"/>
    <property type="match status" value="1"/>
</dbReference>
<dbReference type="STRING" id="912594.AWC12_14875"/>
<comment type="caution">
    <text evidence="3">The sequence shown here is derived from an EMBL/GenBank/DDBJ whole genome shotgun (WGS) entry which is preliminary data.</text>
</comment>
<proteinExistence type="predicted"/>
<dbReference type="OrthoDB" id="4735804at2"/>
<name>A0A178M320_MYCIR</name>
<feature type="chain" id="PRO_5008091651" description="CDGP domain-containing protein" evidence="1">
    <location>
        <begin position="31"/>
        <end position="99"/>
    </location>
</feature>
<dbReference type="eggNOG" id="ENOG5031P0Y">
    <property type="taxonomic scope" value="Bacteria"/>
</dbReference>
<dbReference type="InterPro" id="IPR056271">
    <property type="entry name" value="CDGP_dom"/>
</dbReference>
<dbReference type="Proteomes" id="UP000078396">
    <property type="component" value="Unassembled WGS sequence"/>
</dbReference>
<keyword evidence="1" id="KW-0732">Signal</keyword>
<dbReference type="Pfam" id="PF24238">
    <property type="entry name" value="CDGP"/>
    <property type="match status" value="1"/>
</dbReference>
<feature type="domain" description="CDGP" evidence="2">
    <location>
        <begin position="31"/>
        <end position="97"/>
    </location>
</feature>
<dbReference type="RefSeq" id="WP_064279617.1">
    <property type="nucleotide sequence ID" value="NZ_LWCS01000001.1"/>
</dbReference>